<dbReference type="GO" id="GO:0006355">
    <property type="term" value="P:regulation of DNA-templated transcription"/>
    <property type="evidence" value="ECO:0007669"/>
    <property type="project" value="InterPro"/>
</dbReference>
<reference evidence="10" key="1">
    <citation type="submission" date="2006-02" db="EMBL/GenBank/DDBJ databases">
        <title>Complete sequence of chromosome of Rhodoferax ferrireducens DSM 15236.</title>
        <authorList>
            <person name="Copeland A."/>
            <person name="Lucas S."/>
            <person name="Lapidus A."/>
            <person name="Barry K."/>
            <person name="Detter J.C."/>
            <person name="Glavina del Rio T."/>
            <person name="Hammon N."/>
            <person name="Israni S."/>
            <person name="Pitluck S."/>
            <person name="Brettin T."/>
            <person name="Bruce D."/>
            <person name="Han C."/>
            <person name="Tapia R."/>
            <person name="Gilna P."/>
            <person name="Kiss H."/>
            <person name="Schmutz J."/>
            <person name="Larimer F."/>
            <person name="Land M."/>
            <person name="Kyrpides N."/>
            <person name="Ivanova N."/>
            <person name="Richardson P."/>
        </authorList>
    </citation>
    <scope>NUCLEOTIDE SEQUENCE [LARGE SCALE GENOMIC DNA]</scope>
    <source>
        <strain evidence="10">ATCC BAA-621 / DSM 15236 / T118</strain>
    </source>
</reference>
<dbReference type="PROSITE" id="PS00688">
    <property type="entry name" value="SIGMA54_INTERACT_3"/>
    <property type="match status" value="1"/>
</dbReference>
<keyword evidence="5" id="KW-0804">Transcription</keyword>
<keyword evidence="3" id="KW-0805">Transcription regulation</keyword>
<dbReference type="Gene3D" id="1.10.10.60">
    <property type="entry name" value="Homeodomain-like"/>
    <property type="match status" value="1"/>
</dbReference>
<evidence type="ECO:0000313" key="9">
    <source>
        <dbReference type="EMBL" id="ABD68004.1"/>
    </source>
</evidence>
<dbReference type="FunFam" id="3.40.50.300:FF:000006">
    <property type="entry name" value="DNA-binding transcriptional regulator NtrC"/>
    <property type="match status" value="1"/>
</dbReference>
<dbReference type="OrthoDB" id="9761705at2"/>
<dbReference type="InterPro" id="IPR011006">
    <property type="entry name" value="CheY-like_superfamily"/>
</dbReference>
<evidence type="ECO:0000256" key="5">
    <source>
        <dbReference type="ARBA" id="ARBA00023163"/>
    </source>
</evidence>
<accession>Q222P9</accession>
<feature type="domain" description="Sigma-54 factor interaction" evidence="7">
    <location>
        <begin position="143"/>
        <end position="371"/>
    </location>
</feature>
<dbReference type="EMBL" id="CP000267">
    <property type="protein sequence ID" value="ABD68004.1"/>
    <property type="molecule type" value="Genomic_DNA"/>
</dbReference>
<dbReference type="PROSITE" id="PS00676">
    <property type="entry name" value="SIGMA54_INTERACT_2"/>
    <property type="match status" value="1"/>
</dbReference>
<dbReference type="SUPFAM" id="SSF52172">
    <property type="entry name" value="CheY-like"/>
    <property type="match status" value="1"/>
</dbReference>
<dbReference type="PROSITE" id="PS50045">
    <property type="entry name" value="SIGMA54_INTERACT_4"/>
    <property type="match status" value="1"/>
</dbReference>
<dbReference type="Pfam" id="PF00158">
    <property type="entry name" value="Sigma54_activat"/>
    <property type="match status" value="1"/>
</dbReference>
<dbReference type="GO" id="GO:0005524">
    <property type="term" value="F:ATP binding"/>
    <property type="evidence" value="ECO:0007669"/>
    <property type="project" value="UniProtKB-KW"/>
</dbReference>
<evidence type="ECO:0000256" key="1">
    <source>
        <dbReference type="ARBA" id="ARBA00022741"/>
    </source>
</evidence>
<keyword evidence="6" id="KW-0597">Phosphoprotein</keyword>
<feature type="domain" description="Response regulatory" evidence="8">
    <location>
        <begin position="5"/>
        <end position="119"/>
    </location>
</feature>
<dbReference type="InterPro" id="IPR025944">
    <property type="entry name" value="Sigma_54_int_dom_CS"/>
</dbReference>
<dbReference type="AlphaFoldDB" id="Q222P9"/>
<dbReference type="InterPro" id="IPR058031">
    <property type="entry name" value="AAA_lid_NorR"/>
</dbReference>
<dbReference type="InterPro" id="IPR003593">
    <property type="entry name" value="AAA+_ATPase"/>
</dbReference>
<dbReference type="Gene3D" id="3.40.50.300">
    <property type="entry name" value="P-loop containing nucleotide triphosphate hydrolases"/>
    <property type="match status" value="1"/>
</dbReference>
<dbReference type="Pfam" id="PF02954">
    <property type="entry name" value="HTH_8"/>
    <property type="match status" value="1"/>
</dbReference>
<evidence type="ECO:0000256" key="3">
    <source>
        <dbReference type="ARBA" id="ARBA00023015"/>
    </source>
</evidence>
<feature type="modified residue" description="4-aspartylphosphate" evidence="6">
    <location>
        <position position="54"/>
    </location>
</feature>
<proteinExistence type="predicted"/>
<dbReference type="SMART" id="SM00382">
    <property type="entry name" value="AAA"/>
    <property type="match status" value="1"/>
</dbReference>
<dbReference type="GO" id="GO:0043565">
    <property type="term" value="F:sequence-specific DNA binding"/>
    <property type="evidence" value="ECO:0007669"/>
    <property type="project" value="InterPro"/>
</dbReference>
<dbReference type="SMART" id="SM00448">
    <property type="entry name" value="REC"/>
    <property type="match status" value="1"/>
</dbReference>
<dbReference type="SUPFAM" id="SSF52540">
    <property type="entry name" value="P-loop containing nucleoside triphosphate hydrolases"/>
    <property type="match status" value="1"/>
</dbReference>
<dbReference type="InterPro" id="IPR025943">
    <property type="entry name" value="Sigma_54_int_dom_ATP-bd_2"/>
</dbReference>
<dbReference type="InterPro" id="IPR002197">
    <property type="entry name" value="HTH_Fis"/>
</dbReference>
<dbReference type="InterPro" id="IPR009057">
    <property type="entry name" value="Homeodomain-like_sf"/>
</dbReference>
<evidence type="ECO:0000256" key="4">
    <source>
        <dbReference type="ARBA" id="ARBA00023125"/>
    </source>
</evidence>
<dbReference type="PROSITE" id="PS00675">
    <property type="entry name" value="SIGMA54_INTERACT_1"/>
    <property type="match status" value="1"/>
</dbReference>
<evidence type="ECO:0000259" key="7">
    <source>
        <dbReference type="PROSITE" id="PS50045"/>
    </source>
</evidence>
<organism evidence="9 10">
    <name type="scientific">Albidiferax ferrireducens (strain ATCC BAA-621 / DSM 15236 / T118)</name>
    <name type="common">Rhodoferax ferrireducens</name>
    <dbReference type="NCBI Taxonomy" id="338969"/>
    <lineage>
        <taxon>Bacteria</taxon>
        <taxon>Pseudomonadati</taxon>
        <taxon>Pseudomonadota</taxon>
        <taxon>Betaproteobacteria</taxon>
        <taxon>Burkholderiales</taxon>
        <taxon>Comamonadaceae</taxon>
        <taxon>Rhodoferax</taxon>
    </lineage>
</organism>
<dbReference type="SUPFAM" id="SSF46689">
    <property type="entry name" value="Homeodomain-like"/>
    <property type="match status" value="1"/>
</dbReference>
<protein>
    <submittedName>
        <fullName evidence="9">Two component, sigma54 specific, transcriptional regulator, Fis family</fullName>
    </submittedName>
</protein>
<dbReference type="CDD" id="cd00156">
    <property type="entry name" value="REC"/>
    <property type="match status" value="1"/>
</dbReference>
<keyword evidence="1" id="KW-0547">Nucleotide-binding</keyword>
<dbReference type="InterPro" id="IPR001789">
    <property type="entry name" value="Sig_transdc_resp-reg_receiver"/>
</dbReference>
<dbReference type="Gene3D" id="3.40.50.2300">
    <property type="match status" value="1"/>
</dbReference>
<evidence type="ECO:0000259" key="8">
    <source>
        <dbReference type="PROSITE" id="PS50110"/>
    </source>
</evidence>
<dbReference type="eggNOG" id="COG2204">
    <property type="taxonomic scope" value="Bacteria"/>
</dbReference>
<dbReference type="InterPro" id="IPR025662">
    <property type="entry name" value="Sigma_54_int_dom_ATP-bd_1"/>
</dbReference>
<sequence length="467" mass="50863">MPSLNVLVVDDEPALRQILAAAVIKAGYSVEQANGVKQAATMLSRGDFDVALCDIKMPDGNGIELVRNCRAAGIETTFIMVTGFASIETAVEALQAGASDYITKPVRYEEVAHRLSQIDALRGLREENKALRKVVSDSSPKLYRFTSPGMLEVERLAGKVAPTDCTVLITGESGTGKGVVARLINDQSKRRTGPFLQVNCSAVPEHLLESEFFGHTKGAFTGADHARKGLFLQANGGTLFLDEIGELPLHMQTKLLHMVEDKEVRALGSEQVRHVDTRIIAATNADLVNLVKEGKFREDLYFRLSMFQIQIPPLNERQTDMPGLIRFLLHNLCPSGLGTMEIDPLAEEILLAHRWPGNVRELENVITRACILAEDNRISVADLPATIIQTNLPKTLAGAAIGSNGSLRDQMRKLELEILQRAIEGAGGDRKLAAQKLGIGLSSLYRKFDEFQPDALSSGDAAPVHPS</sequence>
<dbReference type="HOGENOM" id="CLU_000445_0_6_4"/>
<evidence type="ECO:0000256" key="6">
    <source>
        <dbReference type="PROSITE-ProRule" id="PRU00169"/>
    </source>
</evidence>
<dbReference type="KEGG" id="rfr:Rfer_0247"/>
<dbReference type="Gene3D" id="1.10.8.60">
    <property type="match status" value="1"/>
</dbReference>
<keyword evidence="4" id="KW-0238">DNA-binding</keyword>
<dbReference type="GO" id="GO:0000160">
    <property type="term" value="P:phosphorelay signal transduction system"/>
    <property type="evidence" value="ECO:0007669"/>
    <property type="project" value="InterPro"/>
</dbReference>
<evidence type="ECO:0000313" key="10">
    <source>
        <dbReference type="Proteomes" id="UP000008332"/>
    </source>
</evidence>
<dbReference type="RefSeq" id="WP_011462577.1">
    <property type="nucleotide sequence ID" value="NC_007908.1"/>
</dbReference>
<dbReference type="STRING" id="338969.Rfer_0247"/>
<dbReference type="PANTHER" id="PTHR32071">
    <property type="entry name" value="TRANSCRIPTIONAL REGULATORY PROTEIN"/>
    <property type="match status" value="1"/>
</dbReference>
<gene>
    <name evidence="9" type="ordered locus">Rfer_0247</name>
</gene>
<dbReference type="CDD" id="cd00009">
    <property type="entry name" value="AAA"/>
    <property type="match status" value="1"/>
</dbReference>
<keyword evidence="2" id="KW-0067">ATP-binding</keyword>
<name>Q222P9_ALBFT</name>
<dbReference type="PROSITE" id="PS50110">
    <property type="entry name" value="RESPONSE_REGULATORY"/>
    <property type="match status" value="1"/>
</dbReference>
<dbReference type="InterPro" id="IPR027417">
    <property type="entry name" value="P-loop_NTPase"/>
</dbReference>
<dbReference type="Pfam" id="PF25601">
    <property type="entry name" value="AAA_lid_14"/>
    <property type="match status" value="1"/>
</dbReference>
<dbReference type="InterPro" id="IPR002078">
    <property type="entry name" value="Sigma_54_int"/>
</dbReference>
<evidence type="ECO:0000256" key="2">
    <source>
        <dbReference type="ARBA" id="ARBA00022840"/>
    </source>
</evidence>
<dbReference type="Proteomes" id="UP000008332">
    <property type="component" value="Chromosome"/>
</dbReference>
<dbReference type="Pfam" id="PF00072">
    <property type="entry name" value="Response_reg"/>
    <property type="match status" value="1"/>
</dbReference>
<keyword evidence="10" id="KW-1185">Reference proteome</keyword>